<dbReference type="Pfam" id="PF13360">
    <property type="entry name" value="PQQ_2"/>
    <property type="match status" value="1"/>
</dbReference>
<dbReference type="InterPro" id="IPR011047">
    <property type="entry name" value="Quinoprotein_ADH-like_sf"/>
</dbReference>
<reference evidence="3 4" key="1">
    <citation type="submission" date="2019-02" db="EMBL/GenBank/DDBJ databases">
        <title>Deep-cultivation of Planctomycetes and their phenomic and genomic characterization uncovers novel biology.</title>
        <authorList>
            <person name="Wiegand S."/>
            <person name="Jogler M."/>
            <person name="Boedeker C."/>
            <person name="Pinto D."/>
            <person name="Vollmers J."/>
            <person name="Rivas-Marin E."/>
            <person name="Kohn T."/>
            <person name="Peeters S.H."/>
            <person name="Heuer A."/>
            <person name="Rast P."/>
            <person name="Oberbeckmann S."/>
            <person name="Bunk B."/>
            <person name="Jeske O."/>
            <person name="Meyerdierks A."/>
            <person name="Storesund J.E."/>
            <person name="Kallscheuer N."/>
            <person name="Luecker S."/>
            <person name="Lage O.M."/>
            <person name="Pohl T."/>
            <person name="Merkel B.J."/>
            <person name="Hornburger P."/>
            <person name="Mueller R.-W."/>
            <person name="Bruemmer F."/>
            <person name="Labrenz M."/>
            <person name="Spormann A.M."/>
            <person name="Op den Camp H."/>
            <person name="Overmann J."/>
            <person name="Amann R."/>
            <person name="Jetten M.S.M."/>
            <person name="Mascher T."/>
            <person name="Medema M.H."/>
            <person name="Devos D.P."/>
            <person name="Kaster A.-K."/>
            <person name="Ovreas L."/>
            <person name="Rohde M."/>
            <person name="Galperin M.Y."/>
            <person name="Jogler C."/>
        </authorList>
    </citation>
    <scope>NUCLEOTIDE SEQUENCE [LARGE SCALE GENOMIC DNA]</scope>
    <source>
        <strain evidence="3 4">Pan241w</strain>
    </source>
</reference>
<keyword evidence="4" id="KW-1185">Reference proteome</keyword>
<organism evidence="3 4">
    <name type="scientific">Gimesia alba</name>
    <dbReference type="NCBI Taxonomy" id="2527973"/>
    <lineage>
        <taxon>Bacteria</taxon>
        <taxon>Pseudomonadati</taxon>
        <taxon>Planctomycetota</taxon>
        <taxon>Planctomycetia</taxon>
        <taxon>Planctomycetales</taxon>
        <taxon>Planctomycetaceae</taxon>
        <taxon>Gimesia</taxon>
    </lineage>
</organism>
<evidence type="ECO:0000259" key="2">
    <source>
        <dbReference type="Pfam" id="PF13360"/>
    </source>
</evidence>
<protein>
    <submittedName>
        <fullName evidence="3">Outer membrane biogenesis protein BamB</fullName>
    </submittedName>
</protein>
<dbReference type="PROSITE" id="PS51257">
    <property type="entry name" value="PROKAR_LIPOPROTEIN"/>
    <property type="match status" value="1"/>
</dbReference>
<feature type="signal peptide" evidence="1">
    <location>
        <begin position="1"/>
        <end position="17"/>
    </location>
</feature>
<dbReference type="Gene3D" id="2.130.10.10">
    <property type="entry name" value="YVTN repeat-like/Quinoprotein amine dehydrogenase"/>
    <property type="match status" value="2"/>
</dbReference>
<dbReference type="OrthoDB" id="9815737at2"/>
<dbReference type="InterPro" id="IPR002372">
    <property type="entry name" value="PQQ_rpt_dom"/>
</dbReference>
<dbReference type="KEGG" id="gaz:Pan241w_56760"/>
<dbReference type="EMBL" id="CP036269">
    <property type="protein sequence ID" value="QDT45550.1"/>
    <property type="molecule type" value="Genomic_DNA"/>
</dbReference>
<evidence type="ECO:0000256" key="1">
    <source>
        <dbReference type="SAM" id="SignalP"/>
    </source>
</evidence>
<proteinExistence type="predicted"/>
<dbReference type="SUPFAM" id="SSF50998">
    <property type="entry name" value="Quinoprotein alcohol dehydrogenase-like"/>
    <property type="match status" value="1"/>
</dbReference>
<dbReference type="PANTHER" id="PTHR34512">
    <property type="entry name" value="CELL SURFACE PROTEIN"/>
    <property type="match status" value="1"/>
</dbReference>
<dbReference type="Proteomes" id="UP000317171">
    <property type="component" value="Chromosome"/>
</dbReference>
<keyword evidence="1" id="KW-0732">Signal</keyword>
<sequence length="443" mass="48331" precursor="true">MKSVSIFTWLVSVSVLSVLTGCSDSSVVALNDDTPQPKPLEMDRAISGVKEETTATPATEISTTNAVYNWPCWRGPDGTGISRETGLLHVFPESGPTILWQAKLGTGFSGLSIADGRLITLFGESGREIIVCFDANSGRKIWTVDSDADFAQGRSFGPRATPWIDGDRVYVVGASGMIFCLEVATGNKIWSFNIYDQFAMQQFVHEEGLSCSPVILENKLILLAGNSAFAFDKQNGELIWRACREKMNHTTPRVAYMERRSQLLVLTAENLISLDPQTGEEFWRHPQQAVNCASPVVGPDNQVFTAAAYGFGSQLVKLTGNSATQVYQNKELATHHATAVLFEGHLFGFHDRPGIFKCVAFHTGKEKWSSRSPGKGKLIIADGQMIIITETGELVLAPVSSDGFHPASQARVLKGTCYTAPALANGRLYVRSNQQLVCIDMKK</sequence>
<evidence type="ECO:0000313" key="4">
    <source>
        <dbReference type="Proteomes" id="UP000317171"/>
    </source>
</evidence>
<dbReference type="RefSeq" id="WP_145222311.1">
    <property type="nucleotide sequence ID" value="NZ_CP036269.1"/>
</dbReference>
<dbReference type="InterPro" id="IPR015943">
    <property type="entry name" value="WD40/YVTN_repeat-like_dom_sf"/>
</dbReference>
<evidence type="ECO:0000313" key="3">
    <source>
        <dbReference type="EMBL" id="QDT45550.1"/>
    </source>
</evidence>
<dbReference type="AlphaFoldDB" id="A0A517RNT9"/>
<feature type="domain" description="Pyrrolo-quinoline quinone repeat" evidence="2">
    <location>
        <begin position="128"/>
        <end position="369"/>
    </location>
</feature>
<name>A0A517RNT9_9PLAN</name>
<feature type="chain" id="PRO_5021823821" evidence="1">
    <location>
        <begin position="18"/>
        <end position="443"/>
    </location>
</feature>
<dbReference type="PANTHER" id="PTHR34512:SF30">
    <property type="entry name" value="OUTER MEMBRANE PROTEIN ASSEMBLY FACTOR BAMB"/>
    <property type="match status" value="1"/>
</dbReference>
<accession>A0A517RNT9</accession>
<gene>
    <name evidence="3" type="ORF">Pan241w_56760</name>
</gene>